<comment type="subunit">
    <text evidence="3">Oligomer (believed to be a pentamer but probably hexamer).</text>
</comment>
<dbReference type="CDD" id="cd02241">
    <property type="entry name" value="cupin_OxOx"/>
    <property type="match status" value="1"/>
</dbReference>
<feature type="disulfide bond" evidence="12">
    <location>
        <begin position="31"/>
        <end position="46"/>
    </location>
</feature>
<dbReference type="Gramene" id="OBART02G17090.1">
    <property type="protein sequence ID" value="OBART02G17090.1"/>
    <property type="gene ID" value="OBART02G17090"/>
</dbReference>
<dbReference type="eggNOG" id="ENOG502QQ4A">
    <property type="taxonomic scope" value="Eukaryota"/>
</dbReference>
<keyword evidence="9 10" id="KW-0464">Manganese</keyword>
<dbReference type="PaxDb" id="65489-OBART02G17090.1"/>
<keyword evidence="4 13" id="KW-0052">Apoplast</keyword>
<dbReference type="EnsemblPlants" id="OBART02G17090.1">
    <property type="protein sequence ID" value="OBART02G17090.1"/>
    <property type="gene ID" value="OBART02G17090"/>
</dbReference>
<evidence type="ECO:0000256" key="11">
    <source>
        <dbReference type="PIRSR" id="PIRSR601929-2"/>
    </source>
</evidence>
<name>A0A0D3F5A8_9ORYZ</name>
<dbReference type="SUPFAM" id="SSF51182">
    <property type="entry name" value="RmlC-like cupins"/>
    <property type="match status" value="1"/>
</dbReference>
<evidence type="ECO:0000259" key="14">
    <source>
        <dbReference type="SMART" id="SM00835"/>
    </source>
</evidence>
<evidence type="ECO:0000256" key="3">
    <source>
        <dbReference type="ARBA" id="ARBA00011268"/>
    </source>
</evidence>
<dbReference type="InterPro" id="IPR011051">
    <property type="entry name" value="RmlC_Cupin_sf"/>
</dbReference>
<reference evidence="15" key="2">
    <citation type="submission" date="2015-03" db="UniProtKB">
        <authorList>
            <consortium name="EnsemblPlants"/>
        </authorList>
    </citation>
    <scope>IDENTIFICATION</scope>
</reference>
<feature type="binding site" evidence="11">
    <location>
        <position position="110"/>
    </location>
    <ligand>
        <name>Mn(2+)</name>
        <dbReference type="ChEBI" id="CHEBI:29035"/>
    </ligand>
</feature>
<comment type="subcellular location">
    <subcellularLocation>
        <location evidence="1 13">Secreted</location>
        <location evidence="1 13">Extracellular space</location>
        <location evidence="1 13">Apoplast</location>
    </subcellularLocation>
</comment>
<feature type="binding site" evidence="11">
    <location>
        <position position="156"/>
    </location>
    <ligand>
        <name>Mn(2+)</name>
        <dbReference type="ChEBI" id="CHEBI:29035"/>
    </ligand>
</feature>
<dbReference type="PANTHER" id="PTHR31238">
    <property type="entry name" value="GERMIN-LIKE PROTEIN SUBFAMILY 3 MEMBER 3"/>
    <property type="match status" value="1"/>
</dbReference>
<feature type="binding site" evidence="10">
    <location>
        <position position="105"/>
    </location>
    <ligand>
        <name>oxalate</name>
        <dbReference type="ChEBI" id="CHEBI:30623"/>
    </ligand>
</feature>
<dbReference type="Gene3D" id="2.60.120.10">
    <property type="entry name" value="Jelly Rolls"/>
    <property type="match status" value="1"/>
</dbReference>
<protein>
    <recommendedName>
        <fullName evidence="13">Germin-like protein</fullName>
    </recommendedName>
</protein>
<organism evidence="15">
    <name type="scientific">Oryza barthii</name>
    <dbReference type="NCBI Taxonomy" id="65489"/>
    <lineage>
        <taxon>Eukaryota</taxon>
        <taxon>Viridiplantae</taxon>
        <taxon>Streptophyta</taxon>
        <taxon>Embryophyta</taxon>
        <taxon>Tracheophyta</taxon>
        <taxon>Spermatophyta</taxon>
        <taxon>Magnoliopsida</taxon>
        <taxon>Liliopsida</taxon>
        <taxon>Poales</taxon>
        <taxon>Poaceae</taxon>
        <taxon>BOP clade</taxon>
        <taxon>Oryzoideae</taxon>
        <taxon>Oryzeae</taxon>
        <taxon>Oryzinae</taxon>
        <taxon>Oryza</taxon>
    </lineage>
</organism>
<dbReference type="InterPro" id="IPR001929">
    <property type="entry name" value="Germin"/>
</dbReference>
<keyword evidence="16" id="KW-1185">Reference proteome</keyword>
<evidence type="ECO:0000313" key="16">
    <source>
        <dbReference type="Proteomes" id="UP000026960"/>
    </source>
</evidence>
<keyword evidence="6 10" id="KW-0479">Metal-binding</keyword>
<dbReference type="HOGENOM" id="CLU_015790_0_0_1"/>
<feature type="signal peptide" evidence="13">
    <location>
        <begin position="1"/>
        <end position="21"/>
    </location>
</feature>
<evidence type="ECO:0000256" key="7">
    <source>
        <dbReference type="ARBA" id="ARBA00022729"/>
    </source>
</evidence>
<evidence type="ECO:0000256" key="10">
    <source>
        <dbReference type="PIRSR" id="PIRSR601929-1"/>
    </source>
</evidence>
<evidence type="ECO:0000256" key="5">
    <source>
        <dbReference type="ARBA" id="ARBA00022525"/>
    </source>
</evidence>
<dbReference type="SMART" id="SM00835">
    <property type="entry name" value="Cupin_1"/>
    <property type="match status" value="1"/>
</dbReference>
<dbReference type="InterPro" id="IPR019780">
    <property type="entry name" value="Germin_Mn-BS"/>
</dbReference>
<evidence type="ECO:0000256" key="8">
    <source>
        <dbReference type="ARBA" id="ARBA00023157"/>
    </source>
</evidence>
<dbReference type="Proteomes" id="UP000026960">
    <property type="component" value="Chromosome 2"/>
</dbReference>
<dbReference type="FunFam" id="2.60.120.10:FF:000005">
    <property type="entry name" value="Germin-like protein subfamily 1 member 8"/>
    <property type="match status" value="1"/>
</dbReference>
<evidence type="ECO:0000256" key="1">
    <source>
        <dbReference type="ARBA" id="ARBA00004271"/>
    </source>
</evidence>
<keyword evidence="7 13" id="KW-0732">Signal</keyword>
<feature type="domain" description="Cupin type-1" evidence="14">
    <location>
        <begin position="60"/>
        <end position="210"/>
    </location>
</feature>
<evidence type="ECO:0000256" key="6">
    <source>
        <dbReference type="ARBA" id="ARBA00022723"/>
    </source>
</evidence>
<sequence length="216" mass="23310">MASTWFFLLALLAVSISNAFASDPSQLQDFCVADKMSQVLVNGFACKDPAAITVEDFFFSGLHMAGNTSNRQGSAVTGVNVAQISGLNTLGISLARVDYAPYGLNPPHIHPRATEILTVLEGSLYVGFVTFNPENKLFTKVLNKGDVFVFPQGLIHFQFNYGTKDVIALAALSSQNPGVITIANAVFGSKPFISDDILAKAFQVEKKIVDRIQAQF</sequence>
<reference evidence="15" key="1">
    <citation type="journal article" date="2009" name="Rice">
        <title>De Novo Next Generation Sequencing of Plant Genomes.</title>
        <authorList>
            <person name="Rounsley S."/>
            <person name="Marri P.R."/>
            <person name="Yu Y."/>
            <person name="He R."/>
            <person name="Sisneros N."/>
            <person name="Goicoechea J.L."/>
            <person name="Lee S.J."/>
            <person name="Angelova A."/>
            <person name="Kudrna D."/>
            <person name="Luo M."/>
            <person name="Affourtit J."/>
            <person name="Desany B."/>
            <person name="Knight J."/>
            <person name="Niazi F."/>
            <person name="Egholm M."/>
            <person name="Wing R.A."/>
        </authorList>
    </citation>
    <scope>NUCLEOTIDE SEQUENCE [LARGE SCALE GENOMIC DNA]</scope>
    <source>
        <strain evidence="15">cv. IRGC 105608</strain>
    </source>
</reference>
<dbReference type="PRINTS" id="PR00325">
    <property type="entry name" value="GERMIN"/>
</dbReference>
<proteinExistence type="inferred from homology"/>
<feature type="binding site" evidence="10">
    <location>
        <position position="110"/>
    </location>
    <ligand>
        <name>oxalate</name>
        <dbReference type="ChEBI" id="CHEBI:30623"/>
    </ligand>
</feature>
<dbReference type="GO" id="GO:0048046">
    <property type="term" value="C:apoplast"/>
    <property type="evidence" value="ECO:0007669"/>
    <property type="project" value="UniProtKB-SubCell"/>
</dbReference>
<evidence type="ECO:0000313" key="15">
    <source>
        <dbReference type="EnsemblPlants" id="OBART02G17090.1"/>
    </source>
</evidence>
<evidence type="ECO:0000256" key="2">
    <source>
        <dbReference type="ARBA" id="ARBA00007456"/>
    </source>
</evidence>
<evidence type="ECO:0000256" key="9">
    <source>
        <dbReference type="ARBA" id="ARBA00023211"/>
    </source>
</evidence>
<dbReference type="InterPro" id="IPR014710">
    <property type="entry name" value="RmlC-like_jellyroll"/>
</dbReference>
<feature type="chain" id="PRO_5019618412" description="Germin-like protein" evidence="13">
    <location>
        <begin position="22"/>
        <end position="216"/>
    </location>
</feature>
<evidence type="ECO:0000256" key="13">
    <source>
        <dbReference type="RuleBase" id="RU366015"/>
    </source>
</evidence>
<dbReference type="GO" id="GO:0030145">
    <property type="term" value="F:manganese ion binding"/>
    <property type="evidence" value="ECO:0007669"/>
    <property type="project" value="UniProtKB-UniRule"/>
</dbReference>
<feature type="binding site" evidence="11">
    <location>
        <position position="108"/>
    </location>
    <ligand>
        <name>Mn(2+)</name>
        <dbReference type="ChEBI" id="CHEBI:29035"/>
    </ligand>
</feature>
<feature type="binding site" evidence="11">
    <location>
        <position position="115"/>
    </location>
    <ligand>
        <name>Mn(2+)</name>
        <dbReference type="ChEBI" id="CHEBI:29035"/>
    </ligand>
</feature>
<accession>A0A0D3F5A8</accession>
<comment type="similarity">
    <text evidence="2 13">Belongs to the germin family.</text>
</comment>
<dbReference type="PROSITE" id="PS00725">
    <property type="entry name" value="GERMIN"/>
    <property type="match status" value="1"/>
</dbReference>
<evidence type="ECO:0000256" key="12">
    <source>
        <dbReference type="PIRSR" id="PIRSR601929-3"/>
    </source>
</evidence>
<evidence type="ECO:0000256" key="4">
    <source>
        <dbReference type="ARBA" id="ARBA00022523"/>
    </source>
</evidence>
<dbReference type="Pfam" id="PF00190">
    <property type="entry name" value="Cupin_1"/>
    <property type="match status" value="1"/>
</dbReference>
<dbReference type="InterPro" id="IPR006045">
    <property type="entry name" value="Cupin_1"/>
</dbReference>
<dbReference type="AlphaFoldDB" id="A0A0D3F5A8"/>
<keyword evidence="8 12" id="KW-1015">Disulfide bond</keyword>
<keyword evidence="5 13" id="KW-0964">Secreted</keyword>
<feature type="binding site" evidence="10">
    <location>
        <position position="115"/>
    </location>
    <ligand>
        <name>oxalate</name>
        <dbReference type="ChEBI" id="CHEBI:30623"/>
    </ligand>
</feature>
<dbReference type="STRING" id="65489.A0A0D3F5A8"/>